<feature type="compositionally biased region" description="Basic and acidic residues" evidence="1">
    <location>
        <begin position="54"/>
        <end position="72"/>
    </location>
</feature>
<keyword evidence="3" id="KW-1185">Reference proteome</keyword>
<comment type="caution">
    <text evidence="2">The sequence shown here is derived from an EMBL/GenBank/DDBJ whole genome shotgun (WGS) entry which is preliminary data.</text>
</comment>
<dbReference type="Proteomes" id="UP001187343">
    <property type="component" value="Unassembled WGS sequence"/>
</dbReference>
<dbReference type="EMBL" id="JAUYZG010000021">
    <property type="protein sequence ID" value="KAK2874751.1"/>
    <property type="molecule type" value="Genomic_DNA"/>
</dbReference>
<organism evidence="2 3">
    <name type="scientific">Cirrhinus molitorella</name>
    <name type="common">mud carp</name>
    <dbReference type="NCBI Taxonomy" id="172907"/>
    <lineage>
        <taxon>Eukaryota</taxon>
        <taxon>Metazoa</taxon>
        <taxon>Chordata</taxon>
        <taxon>Craniata</taxon>
        <taxon>Vertebrata</taxon>
        <taxon>Euteleostomi</taxon>
        <taxon>Actinopterygii</taxon>
        <taxon>Neopterygii</taxon>
        <taxon>Teleostei</taxon>
        <taxon>Ostariophysi</taxon>
        <taxon>Cypriniformes</taxon>
        <taxon>Cyprinidae</taxon>
        <taxon>Labeoninae</taxon>
        <taxon>Labeonini</taxon>
        <taxon>Cirrhinus</taxon>
    </lineage>
</organism>
<evidence type="ECO:0000313" key="3">
    <source>
        <dbReference type="Proteomes" id="UP001187343"/>
    </source>
</evidence>
<gene>
    <name evidence="2" type="ORF">Q8A67_021904</name>
</gene>
<proteinExistence type="predicted"/>
<protein>
    <submittedName>
        <fullName evidence="2">Uncharacterized protein</fullName>
    </submittedName>
</protein>
<accession>A0AA88TEW0</accession>
<sequence>MSHLRWESPHASPTWTFMDLEQVQLNCRVCTTAFHRGAPSDLQRGAIRGASRKPGTDDAGRGEEAPRVHSAEVDLSPDACAGESPPSPGNAFQNPADSRDLRSENRQTVNRGSHPSRSLQNKTAQRWSS</sequence>
<feature type="compositionally biased region" description="Polar residues" evidence="1">
    <location>
        <begin position="106"/>
        <end position="129"/>
    </location>
</feature>
<evidence type="ECO:0000313" key="2">
    <source>
        <dbReference type="EMBL" id="KAK2874751.1"/>
    </source>
</evidence>
<evidence type="ECO:0000256" key="1">
    <source>
        <dbReference type="SAM" id="MobiDB-lite"/>
    </source>
</evidence>
<dbReference type="AlphaFoldDB" id="A0AA88TEW0"/>
<name>A0AA88TEW0_9TELE</name>
<reference evidence="2" key="1">
    <citation type="submission" date="2023-08" db="EMBL/GenBank/DDBJ databases">
        <title>Chromosome-level Genome Assembly of mud carp (Cirrhinus molitorella).</title>
        <authorList>
            <person name="Liu H."/>
        </authorList>
    </citation>
    <scope>NUCLEOTIDE SEQUENCE</scope>
    <source>
        <strain evidence="2">Prfri</strain>
        <tissue evidence="2">Muscle</tissue>
    </source>
</reference>
<feature type="region of interest" description="Disordered" evidence="1">
    <location>
        <begin position="34"/>
        <end position="129"/>
    </location>
</feature>